<proteinExistence type="predicted"/>
<dbReference type="EMBL" id="PGOL01002976">
    <property type="protein sequence ID" value="PKI43791.1"/>
    <property type="molecule type" value="Genomic_DNA"/>
</dbReference>
<evidence type="ECO:0000313" key="2">
    <source>
        <dbReference type="Proteomes" id="UP000233551"/>
    </source>
</evidence>
<gene>
    <name evidence="1" type="ORF">CRG98_035802</name>
</gene>
<comment type="caution">
    <text evidence="1">The sequence shown here is derived from an EMBL/GenBank/DDBJ whole genome shotgun (WGS) entry which is preliminary data.</text>
</comment>
<keyword evidence="2" id="KW-1185">Reference proteome</keyword>
<dbReference type="Proteomes" id="UP000233551">
    <property type="component" value="Unassembled WGS sequence"/>
</dbReference>
<sequence>MIEAHGLCRFWASACLSSYKALFAVLWVAAFESIFLWKRNVPGGSLFGWRGAGGYMNLPKRYINSVLEQINGIVTPSTPQPLKLD</sequence>
<accession>A0A2I0IIE9</accession>
<reference evidence="1 2" key="1">
    <citation type="submission" date="2017-11" db="EMBL/GenBank/DDBJ databases">
        <title>De-novo sequencing of pomegranate (Punica granatum L.) genome.</title>
        <authorList>
            <person name="Akparov Z."/>
            <person name="Amiraslanov A."/>
            <person name="Hajiyeva S."/>
            <person name="Abbasov M."/>
            <person name="Kaur K."/>
            <person name="Hamwieh A."/>
            <person name="Solovyev V."/>
            <person name="Salamov A."/>
            <person name="Braich B."/>
            <person name="Kosarev P."/>
            <person name="Mahmoud A."/>
            <person name="Hajiyev E."/>
            <person name="Babayeva S."/>
            <person name="Izzatullayeva V."/>
            <person name="Mammadov A."/>
            <person name="Mammadov A."/>
            <person name="Sharifova S."/>
            <person name="Ojaghi J."/>
            <person name="Eynullazada K."/>
            <person name="Bayramov B."/>
            <person name="Abdulazimova A."/>
            <person name="Shahmuradov I."/>
        </authorList>
    </citation>
    <scope>NUCLEOTIDE SEQUENCE [LARGE SCALE GENOMIC DNA]</scope>
    <source>
        <strain evidence="2">cv. AG2017</strain>
        <tissue evidence="1">Leaf</tissue>
    </source>
</reference>
<organism evidence="1 2">
    <name type="scientific">Punica granatum</name>
    <name type="common">Pomegranate</name>
    <dbReference type="NCBI Taxonomy" id="22663"/>
    <lineage>
        <taxon>Eukaryota</taxon>
        <taxon>Viridiplantae</taxon>
        <taxon>Streptophyta</taxon>
        <taxon>Embryophyta</taxon>
        <taxon>Tracheophyta</taxon>
        <taxon>Spermatophyta</taxon>
        <taxon>Magnoliopsida</taxon>
        <taxon>eudicotyledons</taxon>
        <taxon>Gunneridae</taxon>
        <taxon>Pentapetalae</taxon>
        <taxon>rosids</taxon>
        <taxon>malvids</taxon>
        <taxon>Myrtales</taxon>
        <taxon>Lythraceae</taxon>
        <taxon>Punica</taxon>
    </lineage>
</organism>
<dbReference type="AlphaFoldDB" id="A0A2I0IIE9"/>
<protein>
    <submittedName>
        <fullName evidence="1">Uncharacterized protein</fullName>
    </submittedName>
</protein>
<evidence type="ECO:0000313" key="1">
    <source>
        <dbReference type="EMBL" id="PKI43791.1"/>
    </source>
</evidence>
<name>A0A2I0IIE9_PUNGR</name>